<protein>
    <submittedName>
        <fullName evidence="2">Uncharacterized protein</fullName>
    </submittedName>
</protein>
<feature type="region of interest" description="Disordered" evidence="1">
    <location>
        <begin position="1"/>
        <end position="41"/>
    </location>
</feature>
<dbReference type="KEGG" id="vg:16511928"/>
<gene>
    <name evidence="2" type="ORF">pdul_cds_308</name>
</gene>
<name>S4VWI6_9VIRU</name>
<proteinExistence type="predicted"/>
<organism evidence="2 3">
    <name type="scientific">Pandoravirus dulcis</name>
    <dbReference type="NCBI Taxonomy" id="1349409"/>
    <lineage>
        <taxon>Viruses</taxon>
        <taxon>Pandoravirus</taxon>
    </lineage>
</organism>
<feature type="compositionally biased region" description="Low complexity" evidence="1">
    <location>
        <begin position="413"/>
        <end position="424"/>
    </location>
</feature>
<evidence type="ECO:0000313" key="3">
    <source>
        <dbReference type="Proteomes" id="UP000201566"/>
    </source>
</evidence>
<feature type="compositionally biased region" description="Acidic residues" evidence="1">
    <location>
        <begin position="27"/>
        <end position="36"/>
    </location>
</feature>
<dbReference type="Proteomes" id="UP000201566">
    <property type="component" value="Segment"/>
</dbReference>
<reference evidence="2 3" key="1">
    <citation type="journal article" date="2013" name="Science">
        <title>Pandoraviruses: amoeba viruses with genomes up to 2.5 Mb reaching that of parasitic eukaryotes.</title>
        <authorList>
            <person name="Philippe N."/>
            <person name="Legendre M."/>
            <person name="Doutre G."/>
            <person name="Coute Y."/>
            <person name="Poirot O."/>
            <person name="Lescot M."/>
            <person name="Arslan D."/>
            <person name="Seltzer V."/>
            <person name="Bertaux L."/>
            <person name="Bruley C."/>
            <person name="Garin J."/>
            <person name="Claverie J.M."/>
            <person name="Abergel C."/>
        </authorList>
    </citation>
    <scope>NUCLEOTIDE SEQUENCE [LARGE SCALE GENOMIC DNA]</scope>
    <source>
        <strain evidence="2">Melbourne</strain>
    </source>
</reference>
<feature type="region of interest" description="Disordered" evidence="1">
    <location>
        <begin position="247"/>
        <end position="442"/>
    </location>
</feature>
<accession>S4VWI6</accession>
<feature type="compositionally biased region" description="Low complexity" evidence="1">
    <location>
        <begin position="354"/>
        <end position="363"/>
    </location>
</feature>
<dbReference type="GeneID" id="16511928"/>
<feature type="compositionally biased region" description="Basic residues" evidence="1">
    <location>
        <begin position="379"/>
        <end position="388"/>
    </location>
</feature>
<feature type="compositionally biased region" description="Low complexity" evidence="1">
    <location>
        <begin position="333"/>
        <end position="345"/>
    </location>
</feature>
<feature type="compositionally biased region" description="Basic and acidic residues" evidence="1">
    <location>
        <begin position="15"/>
        <end position="26"/>
    </location>
</feature>
<evidence type="ECO:0000256" key="1">
    <source>
        <dbReference type="SAM" id="MobiDB-lite"/>
    </source>
</evidence>
<evidence type="ECO:0000313" key="2">
    <source>
        <dbReference type="EMBL" id="AGO82299.1"/>
    </source>
</evidence>
<dbReference type="RefSeq" id="YP_008318968.1">
    <property type="nucleotide sequence ID" value="NC_021858.1"/>
</dbReference>
<dbReference type="EMBL" id="KC977570">
    <property type="protein sequence ID" value="AGO82299.1"/>
    <property type="molecule type" value="Genomic_DNA"/>
</dbReference>
<sequence>MSGTEERHHRRHGHEHRDRGMPHADAAEGDAGDDTAWDPHADNEVHSLRANSVKFTLTDGGDPDAVVQLHMGRDLGIYARTRSTRRRLDAVAPGRAGTLAAYVKGGAVGPVDWVRAEVDPESGEPKSIHVDGNVVVDDVLIKERGSVGSAIDALREAVILGDRQRVALEREIKQLGEALTASESRVDELVRLVRGMQHIRVEHESEATAAMWSFRTFARPDGTNVFGVVSSDGVSRAAFCARPRVPPAIHGDDNDNGGIHHLVRDDDVHDDDDDATRHHTPVAETATASVPAQPANPATEAQTPADPPAPITDDARDREGTAPEAVAPDEGTAVAVAGVGEAPADAGRDAPLSATTPETEPVVPGEPVPAAIPVPTQQRRTKGARKTRNVTTEAPGSPPPAATRGVKTRQSARRASAYSAAAHADPPAVVTMARPADDAESA</sequence>